<dbReference type="InterPro" id="IPR019273">
    <property type="entry name" value="Lunapark_Znf"/>
</dbReference>
<gene>
    <name evidence="4" type="ORF">M404DRAFT_13158</name>
</gene>
<organism evidence="4 5">
    <name type="scientific">Pisolithus tinctorius Marx 270</name>
    <dbReference type="NCBI Taxonomy" id="870435"/>
    <lineage>
        <taxon>Eukaryota</taxon>
        <taxon>Fungi</taxon>
        <taxon>Dikarya</taxon>
        <taxon>Basidiomycota</taxon>
        <taxon>Agaricomycotina</taxon>
        <taxon>Agaricomycetes</taxon>
        <taxon>Agaricomycetidae</taxon>
        <taxon>Boletales</taxon>
        <taxon>Sclerodermatineae</taxon>
        <taxon>Pisolithaceae</taxon>
        <taxon>Pisolithus</taxon>
    </lineage>
</organism>
<feature type="region of interest" description="Disordered" evidence="2">
    <location>
        <begin position="139"/>
        <end position="158"/>
    </location>
</feature>
<comment type="subcellular location">
    <subcellularLocation>
        <location evidence="1">Endoplasmic reticulum membrane</location>
        <topology evidence="1">Multi-pass membrane protein</topology>
    </subcellularLocation>
</comment>
<comment type="domain">
    <text evidence="1">The C4-type zinc finger motif is necessary both for its ER three-way tubular junction localization and formation.</text>
</comment>
<keyword evidence="1" id="KW-0479">Metal-binding</keyword>
<feature type="region of interest" description="Disordered" evidence="2">
    <location>
        <begin position="266"/>
        <end position="285"/>
    </location>
</feature>
<feature type="transmembrane region" description="Helical" evidence="1">
    <location>
        <begin position="76"/>
        <end position="93"/>
    </location>
</feature>
<dbReference type="GO" id="GO:0008270">
    <property type="term" value="F:zinc ion binding"/>
    <property type="evidence" value="ECO:0007669"/>
    <property type="project" value="UniProtKB-KW"/>
</dbReference>
<dbReference type="FunCoup" id="A0A0C3JT22">
    <property type="interactions" value="81"/>
</dbReference>
<feature type="region of interest" description="Disordered" evidence="2">
    <location>
        <begin position="164"/>
        <end position="195"/>
    </location>
</feature>
<feature type="transmembrane region" description="Helical" evidence="1">
    <location>
        <begin position="46"/>
        <end position="64"/>
    </location>
</feature>
<evidence type="ECO:0000313" key="5">
    <source>
        <dbReference type="Proteomes" id="UP000054217"/>
    </source>
</evidence>
<comment type="similarity">
    <text evidence="1">Belongs to the lunapark family.</text>
</comment>
<keyword evidence="1" id="KW-1133">Transmembrane helix</keyword>
<keyword evidence="5" id="KW-1185">Reference proteome</keyword>
<proteinExistence type="inferred from homology"/>
<feature type="compositionally biased region" description="Polar residues" evidence="2">
    <location>
        <begin position="179"/>
        <end position="193"/>
    </location>
</feature>
<protein>
    <recommendedName>
        <fullName evidence="1">Endoplasmic reticulum junction formation protein lunapark</fullName>
    </recommendedName>
</protein>
<keyword evidence="1" id="KW-0812">Transmembrane</keyword>
<feature type="domain" description="Lunapark zinc ribbon" evidence="3">
    <location>
        <begin position="208"/>
        <end position="264"/>
    </location>
</feature>
<dbReference type="GO" id="GO:1903373">
    <property type="term" value="P:positive regulation of endoplasmic reticulum tubular network organization"/>
    <property type="evidence" value="ECO:0007669"/>
    <property type="project" value="UniProtKB-UniRule"/>
</dbReference>
<evidence type="ECO:0000313" key="4">
    <source>
        <dbReference type="EMBL" id="KIO12288.1"/>
    </source>
</evidence>
<comment type="function">
    <text evidence="1">Plays a role in determining ER morphology.</text>
</comment>
<dbReference type="PANTHER" id="PTHR22166:SF12">
    <property type="entry name" value="ENDOPLASMIC RETICULUM JUNCTION FORMATION PROTEIN LUNAPARK"/>
    <property type="match status" value="1"/>
</dbReference>
<dbReference type="PANTHER" id="PTHR22166">
    <property type="entry name" value="ENDOPLASMIC RETICULUM JUNCTION FORMATION PROTEIN LUNAPARK"/>
    <property type="match status" value="1"/>
</dbReference>
<evidence type="ECO:0000256" key="1">
    <source>
        <dbReference type="RuleBase" id="RU367073"/>
    </source>
</evidence>
<accession>A0A0C3JT22</accession>
<name>A0A0C3JT22_PISTI</name>
<dbReference type="GO" id="GO:0071788">
    <property type="term" value="P:endoplasmic reticulum tubular network maintenance"/>
    <property type="evidence" value="ECO:0007669"/>
    <property type="project" value="UniProtKB-UniRule"/>
</dbReference>
<dbReference type="HOGENOM" id="CLU_043850_1_0_1"/>
<evidence type="ECO:0000256" key="2">
    <source>
        <dbReference type="SAM" id="MobiDB-lite"/>
    </source>
</evidence>
<dbReference type="Pfam" id="PF10058">
    <property type="entry name" value="Zn_ribbon_10"/>
    <property type="match status" value="1"/>
</dbReference>
<dbReference type="InterPro" id="IPR040115">
    <property type="entry name" value="Lnp"/>
</dbReference>
<dbReference type="OrthoDB" id="1725934at2759"/>
<keyword evidence="1" id="KW-0863">Zinc-finger</keyword>
<keyword evidence="1" id="KW-0472">Membrane</keyword>
<sequence>MSFFSRLFKRSGPEDYEQILSTLAADVQTRQTRLAEIRLRERRTTLHFTLGTILIWFAYVGLWYTRTLPQTWRESGLGKAAVLVGPILILFARRMMQIWYSWKGGREERTLMAVLKKQRTKIEEIKQKTNYYSTRNLIEKYDESPPSSTPNATPLRRRNVAASVPPTPLTLQTPSSQQYSATPNRQTEPSVLQLSPIPQPIQATRKQWYDKLADAILGDDESSESVAASRYALICQKCFAHNGLVKESQWEDTQYICPKCGFFNPSARSKKQSTSRTPSPPDTHFNGYLTDLVFD</sequence>
<feature type="compositionally biased region" description="Low complexity" evidence="2">
    <location>
        <begin position="169"/>
        <end position="178"/>
    </location>
</feature>
<keyword evidence="1" id="KW-0862">Zinc</keyword>
<dbReference type="AlphaFoldDB" id="A0A0C3JT22"/>
<dbReference type="Proteomes" id="UP000054217">
    <property type="component" value="Unassembled WGS sequence"/>
</dbReference>
<reference evidence="4 5" key="1">
    <citation type="submission" date="2014-04" db="EMBL/GenBank/DDBJ databases">
        <authorList>
            <consortium name="DOE Joint Genome Institute"/>
            <person name="Kuo A."/>
            <person name="Kohler A."/>
            <person name="Costa M.D."/>
            <person name="Nagy L.G."/>
            <person name="Floudas D."/>
            <person name="Copeland A."/>
            <person name="Barry K.W."/>
            <person name="Cichocki N."/>
            <person name="Veneault-Fourrey C."/>
            <person name="LaButti K."/>
            <person name="Lindquist E.A."/>
            <person name="Lipzen A."/>
            <person name="Lundell T."/>
            <person name="Morin E."/>
            <person name="Murat C."/>
            <person name="Sun H."/>
            <person name="Tunlid A."/>
            <person name="Henrissat B."/>
            <person name="Grigoriev I.V."/>
            <person name="Hibbett D.S."/>
            <person name="Martin F."/>
            <person name="Nordberg H.P."/>
            <person name="Cantor M.N."/>
            <person name="Hua S.X."/>
        </authorList>
    </citation>
    <scope>NUCLEOTIDE SEQUENCE [LARGE SCALE GENOMIC DNA]</scope>
    <source>
        <strain evidence="4 5">Marx 270</strain>
    </source>
</reference>
<dbReference type="EMBL" id="KN831948">
    <property type="protein sequence ID" value="KIO12288.1"/>
    <property type="molecule type" value="Genomic_DNA"/>
</dbReference>
<dbReference type="STRING" id="870435.A0A0C3JT22"/>
<reference evidence="5" key="2">
    <citation type="submission" date="2015-01" db="EMBL/GenBank/DDBJ databases">
        <title>Evolutionary Origins and Diversification of the Mycorrhizal Mutualists.</title>
        <authorList>
            <consortium name="DOE Joint Genome Institute"/>
            <consortium name="Mycorrhizal Genomics Consortium"/>
            <person name="Kohler A."/>
            <person name="Kuo A."/>
            <person name="Nagy L.G."/>
            <person name="Floudas D."/>
            <person name="Copeland A."/>
            <person name="Barry K.W."/>
            <person name="Cichocki N."/>
            <person name="Veneault-Fourrey C."/>
            <person name="LaButti K."/>
            <person name="Lindquist E.A."/>
            <person name="Lipzen A."/>
            <person name="Lundell T."/>
            <person name="Morin E."/>
            <person name="Murat C."/>
            <person name="Riley R."/>
            <person name="Ohm R."/>
            <person name="Sun H."/>
            <person name="Tunlid A."/>
            <person name="Henrissat B."/>
            <person name="Grigoriev I.V."/>
            <person name="Hibbett D.S."/>
            <person name="Martin F."/>
        </authorList>
    </citation>
    <scope>NUCLEOTIDE SEQUENCE [LARGE SCALE GENOMIC DNA]</scope>
    <source>
        <strain evidence="5">Marx 270</strain>
    </source>
</reference>
<dbReference type="GO" id="GO:0098826">
    <property type="term" value="C:endoplasmic reticulum tubular network membrane"/>
    <property type="evidence" value="ECO:0007669"/>
    <property type="project" value="UniProtKB-UniRule"/>
</dbReference>
<keyword evidence="1" id="KW-0256">Endoplasmic reticulum</keyword>
<evidence type="ECO:0000259" key="3">
    <source>
        <dbReference type="Pfam" id="PF10058"/>
    </source>
</evidence>
<dbReference type="InParanoid" id="A0A0C3JT22"/>